<accession>A0AAF0QXC7</accession>
<dbReference type="AlphaFoldDB" id="A0AAF0QXC7"/>
<gene>
    <name evidence="1" type="ORF">MTR67_025542</name>
</gene>
<name>A0AAF0QXC7_SOLVR</name>
<reference evidence="1" key="1">
    <citation type="submission" date="2023-08" db="EMBL/GenBank/DDBJ databases">
        <title>A de novo genome assembly of Solanum verrucosum Schlechtendal, a Mexican diploid species geographically isolated from the other diploid A-genome species in potato relatives.</title>
        <authorList>
            <person name="Hosaka K."/>
        </authorList>
    </citation>
    <scope>NUCLEOTIDE SEQUENCE</scope>
    <source>
        <tissue evidence="1">Young leaves</tissue>
    </source>
</reference>
<evidence type="ECO:0000313" key="2">
    <source>
        <dbReference type="Proteomes" id="UP001234989"/>
    </source>
</evidence>
<dbReference type="Proteomes" id="UP001234989">
    <property type="component" value="Chromosome 6"/>
</dbReference>
<organism evidence="1 2">
    <name type="scientific">Solanum verrucosum</name>
    <dbReference type="NCBI Taxonomy" id="315347"/>
    <lineage>
        <taxon>Eukaryota</taxon>
        <taxon>Viridiplantae</taxon>
        <taxon>Streptophyta</taxon>
        <taxon>Embryophyta</taxon>
        <taxon>Tracheophyta</taxon>
        <taxon>Spermatophyta</taxon>
        <taxon>Magnoliopsida</taxon>
        <taxon>eudicotyledons</taxon>
        <taxon>Gunneridae</taxon>
        <taxon>Pentapetalae</taxon>
        <taxon>asterids</taxon>
        <taxon>lamiids</taxon>
        <taxon>Solanales</taxon>
        <taxon>Solanaceae</taxon>
        <taxon>Solanoideae</taxon>
        <taxon>Solaneae</taxon>
        <taxon>Solanum</taxon>
    </lineage>
</organism>
<sequence length="20" mass="2343">MHRGCVSCMNTTTPLMTWSW</sequence>
<dbReference type="EMBL" id="CP133617">
    <property type="protein sequence ID" value="WMV32157.1"/>
    <property type="molecule type" value="Genomic_DNA"/>
</dbReference>
<protein>
    <submittedName>
        <fullName evidence="1">Uncharacterized protein</fullName>
    </submittedName>
</protein>
<proteinExistence type="predicted"/>
<evidence type="ECO:0000313" key="1">
    <source>
        <dbReference type="EMBL" id="WMV32157.1"/>
    </source>
</evidence>
<keyword evidence="2" id="KW-1185">Reference proteome</keyword>